<dbReference type="RefSeq" id="WP_124542615.1">
    <property type="nucleotide sequence ID" value="NZ_QUSW01000007.1"/>
</dbReference>
<dbReference type="AlphaFoldDB" id="A0A3N7HKI2"/>
<sequence length="295" mass="31405">MSKTARDRGQSFLELHEDKAGFVMPNAWDAGSAVLLASEGFEAIGTTSAGIAFSLGKPDYAVSEFCFAVSRDEAIDRLRQIVDAVDIPVNADLESGYGRTPQEVAQTVRMAIDAGAAGANIEDVDRATGRLYDLCLAAERLLAAHEAAIASGRTFVLNARTDAVQCDPARGLDAAIERAQRFIRAGAHCIFVPGVADAVRARHLVQNIGAPVNLVVGLNEAGSSARDLIDAGVRRVSVGGSIARAALGLVRRAARELRDAGTVSYARDQIPQPELNRIFEQAWKDRLNPSLDARA</sequence>
<keyword evidence="1" id="KW-0670">Pyruvate</keyword>
<name>A0A3N7HKI2_9BURK</name>
<dbReference type="InterPro" id="IPR015813">
    <property type="entry name" value="Pyrv/PenolPyrv_kinase-like_dom"/>
</dbReference>
<dbReference type="SUPFAM" id="SSF51621">
    <property type="entry name" value="Phosphoenolpyruvate/pyruvate domain"/>
    <property type="match status" value="1"/>
</dbReference>
<gene>
    <name evidence="1" type="ORF">DZC73_22345</name>
</gene>
<dbReference type="Proteomes" id="UP000267464">
    <property type="component" value="Unassembled WGS sequence"/>
</dbReference>
<dbReference type="OrthoDB" id="9785398at2"/>
<evidence type="ECO:0000313" key="1">
    <source>
        <dbReference type="EMBL" id="RQP22600.1"/>
    </source>
</evidence>
<comment type="caution">
    <text evidence="1">The sequence shown here is derived from an EMBL/GenBank/DDBJ whole genome shotgun (WGS) entry which is preliminary data.</text>
</comment>
<dbReference type="EMBL" id="QUSW01000007">
    <property type="protein sequence ID" value="RQP22600.1"/>
    <property type="molecule type" value="Genomic_DNA"/>
</dbReference>
<dbReference type="InterPro" id="IPR039556">
    <property type="entry name" value="ICL/PEPM"/>
</dbReference>
<dbReference type="CDD" id="cd00377">
    <property type="entry name" value="ICL_PEPM"/>
    <property type="match status" value="1"/>
</dbReference>
<reference evidence="1 2" key="1">
    <citation type="submission" date="2018-08" db="EMBL/GenBank/DDBJ databases">
        <authorList>
            <person name="Khan S.A."/>
            <person name="Jeon C.O."/>
            <person name="Chun B.H."/>
            <person name="Jeong S.E."/>
        </authorList>
    </citation>
    <scope>NUCLEOTIDE SEQUENCE [LARGE SCALE GENOMIC DNA]</scope>
    <source>
        <strain evidence="1 2">S-16</strain>
    </source>
</reference>
<reference evidence="1 2" key="2">
    <citation type="submission" date="2018-12" db="EMBL/GenBank/DDBJ databases">
        <title>Rhizobacter gummiphilus sp. nov., a rubber-degrading bacterium isolated from the soil of a botanical garden in Japan.</title>
        <authorList>
            <person name="Shunsuke S.S."/>
        </authorList>
    </citation>
    <scope>NUCLEOTIDE SEQUENCE [LARGE SCALE GENOMIC DNA]</scope>
    <source>
        <strain evidence="1 2">S-16</strain>
    </source>
</reference>
<proteinExistence type="predicted"/>
<dbReference type="PANTHER" id="PTHR42905">
    <property type="entry name" value="PHOSPHOENOLPYRUVATE CARBOXYLASE"/>
    <property type="match status" value="1"/>
</dbReference>
<dbReference type="Gene3D" id="3.20.20.60">
    <property type="entry name" value="Phosphoenolpyruvate-binding domains"/>
    <property type="match status" value="1"/>
</dbReference>
<organism evidence="1 2">
    <name type="scientific">Piscinibacter terrae</name>
    <dbReference type="NCBI Taxonomy" id="2496871"/>
    <lineage>
        <taxon>Bacteria</taxon>
        <taxon>Pseudomonadati</taxon>
        <taxon>Pseudomonadota</taxon>
        <taxon>Betaproteobacteria</taxon>
        <taxon>Burkholderiales</taxon>
        <taxon>Sphaerotilaceae</taxon>
        <taxon>Piscinibacter</taxon>
    </lineage>
</organism>
<accession>A0A3N7HKI2</accession>
<evidence type="ECO:0000313" key="2">
    <source>
        <dbReference type="Proteomes" id="UP000267464"/>
    </source>
</evidence>
<dbReference type="GO" id="GO:0016829">
    <property type="term" value="F:lyase activity"/>
    <property type="evidence" value="ECO:0007669"/>
    <property type="project" value="UniProtKB-KW"/>
</dbReference>
<dbReference type="InterPro" id="IPR040442">
    <property type="entry name" value="Pyrv_kinase-like_dom_sf"/>
</dbReference>
<keyword evidence="1" id="KW-0456">Lyase</keyword>
<keyword evidence="2" id="KW-1185">Reference proteome</keyword>
<dbReference type="Gene3D" id="6.10.250.2750">
    <property type="match status" value="1"/>
</dbReference>
<dbReference type="PANTHER" id="PTHR42905:SF16">
    <property type="entry name" value="CARBOXYPHOSPHONOENOLPYRUVATE PHOSPHONOMUTASE-LIKE PROTEIN (AFU_ORTHOLOGUE AFUA_5G07230)"/>
    <property type="match status" value="1"/>
</dbReference>
<dbReference type="Pfam" id="PF13714">
    <property type="entry name" value="PEP_mutase"/>
    <property type="match status" value="1"/>
</dbReference>
<protein>
    <submittedName>
        <fullName evidence="1">Isocitrate lyase/phosphoenolpyruvate mutase family protein</fullName>
    </submittedName>
</protein>